<dbReference type="InterPro" id="IPR036770">
    <property type="entry name" value="Ankyrin_rpt-contain_sf"/>
</dbReference>
<evidence type="ECO:0000313" key="12">
    <source>
        <dbReference type="Proteomes" id="UP000070412"/>
    </source>
</evidence>
<feature type="compositionally biased region" description="Basic and acidic residues" evidence="9">
    <location>
        <begin position="1546"/>
        <end position="1556"/>
    </location>
</feature>
<keyword evidence="2" id="KW-0268">Exocytosis</keyword>
<keyword evidence="6 8" id="KW-0040">ANK repeat</keyword>
<keyword evidence="4" id="KW-0677">Repeat</keyword>
<reference evidence="11" key="3">
    <citation type="submission" date="2022-06" db="UniProtKB">
        <authorList>
            <consortium name="EnsemblMetazoa"/>
        </authorList>
    </citation>
    <scope>IDENTIFICATION</scope>
</reference>
<gene>
    <name evidence="10" type="ORF">SSS_4641</name>
</gene>
<dbReference type="GO" id="GO:0006887">
    <property type="term" value="P:exocytosis"/>
    <property type="evidence" value="ECO:0007669"/>
    <property type="project" value="UniProtKB-KW"/>
</dbReference>
<dbReference type="Proteomes" id="UP000070412">
    <property type="component" value="Unassembled WGS sequence"/>
</dbReference>
<feature type="compositionally biased region" description="Basic and acidic residues" evidence="9">
    <location>
        <begin position="862"/>
        <end position="874"/>
    </location>
</feature>
<keyword evidence="7" id="KW-0472">Membrane</keyword>
<accession>A0A834RF33</accession>
<feature type="region of interest" description="Disordered" evidence="9">
    <location>
        <begin position="784"/>
        <end position="986"/>
    </location>
</feature>
<dbReference type="EnsemblMetazoa" id="SSS_4641s_mrna">
    <property type="protein sequence ID" value="KAF7495829.1"/>
    <property type="gene ID" value="SSS_4641"/>
</dbReference>
<keyword evidence="7" id="KW-1053">Target membrane</keyword>
<evidence type="ECO:0000256" key="9">
    <source>
        <dbReference type="SAM" id="MobiDB-lite"/>
    </source>
</evidence>
<name>A0A834RF33_SARSC</name>
<evidence type="ECO:0000256" key="4">
    <source>
        <dbReference type="ARBA" id="ARBA00022737"/>
    </source>
</evidence>
<evidence type="ECO:0000256" key="1">
    <source>
        <dbReference type="ARBA" id="ARBA00004175"/>
    </source>
</evidence>
<dbReference type="PANTHER" id="PTHR24173">
    <property type="entry name" value="ANKYRIN REPEAT CONTAINING"/>
    <property type="match status" value="1"/>
</dbReference>
<feature type="compositionally biased region" description="Basic and acidic residues" evidence="9">
    <location>
        <begin position="900"/>
        <end position="915"/>
    </location>
</feature>
<feature type="repeat" description="ANK" evidence="8">
    <location>
        <begin position="276"/>
        <end position="309"/>
    </location>
</feature>
<dbReference type="OrthoDB" id="10258888at2759"/>
<dbReference type="InterPro" id="IPR002110">
    <property type="entry name" value="Ankyrin_rpt"/>
</dbReference>
<dbReference type="GO" id="GO:0044218">
    <property type="term" value="C:other organism cell membrane"/>
    <property type="evidence" value="ECO:0007669"/>
    <property type="project" value="UniProtKB-KW"/>
</dbReference>
<comment type="subcellular location">
    <subcellularLocation>
        <location evidence="1">Target cell membrane</location>
    </subcellularLocation>
</comment>
<dbReference type="Pfam" id="PF12796">
    <property type="entry name" value="Ank_2"/>
    <property type="match status" value="3"/>
</dbReference>
<dbReference type="SUPFAM" id="SSF48403">
    <property type="entry name" value="Ankyrin repeat"/>
    <property type="match status" value="2"/>
</dbReference>
<evidence type="ECO:0000256" key="3">
    <source>
        <dbReference type="ARBA" id="ARBA00022537"/>
    </source>
</evidence>
<dbReference type="GO" id="GO:0044231">
    <property type="term" value="C:host cell presynaptic membrane"/>
    <property type="evidence" value="ECO:0007669"/>
    <property type="project" value="UniProtKB-KW"/>
</dbReference>
<organism evidence="10">
    <name type="scientific">Sarcoptes scabiei</name>
    <name type="common">Itch mite</name>
    <name type="synonym">Acarus scabiei</name>
    <dbReference type="NCBI Taxonomy" id="52283"/>
    <lineage>
        <taxon>Eukaryota</taxon>
        <taxon>Metazoa</taxon>
        <taxon>Ecdysozoa</taxon>
        <taxon>Arthropoda</taxon>
        <taxon>Chelicerata</taxon>
        <taxon>Arachnida</taxon>
        <taxon>Acari</taxon>
        <taxon>Acariformes</taxon>
        <taxon>Sarcoptiformes</taxon>
        <taxon>Astigmata</taxon>
        <taxon>Psoroptidia</taxon>
        <taxon>Sarcoptoidea</taxon>
        <taxon>Sarcoptidae</taxon>
        <taxon>Sarcoptinae</taxon>
        <taxon>Sarcoptes</taxon>
    </lineage>
</organism>
<feature type="compositionally biased region" description="Basic and acidic residues" evidence="9">
    <location>
        <begin position="1454"/>
        <end position="1469"/>
    </location>
</feature>
<feature type="compositionally biased region" description="Polar residues" evidence="9">
    <location>
        <begin position="1434"/>
        <end position="1453"/>
    </location>
</feature>
<evidence type="ECO:0000256" key="7">
    <source>
        <dbReference type="ARBA" id="ARBA00023298"/>
    </source>
</evidence>
<dbReference type="Gene3D" id="1.25.40.20">
    <property type="entry name" value="Ankyrin repeat-containing domain"/>
    <property type="match status" value="3"/>
</dbReference>
<reference evidence="12" key="1">
    <citation type="journal article" date="2020" name="PLoS Negl. Trop. Dis.">
        <title>High-quality nuclear genome for Sarcoptes scabiei-A critical resource for a neglected parasite.</title>
        <authorList>
            <person name="Korhonen P.K."/>
            <person name="Gasser R.B."/>
            <person name="Ma G."/>
            <person name="Wang T."/>
            <person name="Stroehlein A.J."/>
            <person name="Young N.D."/>
            <person name="Ang C.S."/>
            <person name="Fernando D.D."/>
            <person name="Lu H.C."/>
            <person name="Taylor S."/>
            <person name="Reynolds S.L."/>
            <person name="Mofiz E."/>
            <person name="Najaraj S.H."/>
            <person name="Gowda H."/>
            <person name="Madugundu A."/>
            <person name="Renuse S."/>
            <person name="Holt D."/>
            <person name="Pandey A."/>
            <person name="Papenfuss A.T."/>
            <person name="Fischer K."/>
        </authorList>
    </citation>
    <scope>NUCLEOTIDE SEQUENCE [LARGE SCALE GENOMIC DNA]</scope>
</reference>
<feature type="region of interest" description="Disordered" evidence="9">
    <location>
        <begin position="1533"/>
        <end position="1556"/>
    </location>
</feature>
<feature type="compositionally biased region" description="Acidic residues" evidence="9">
    <location>
        <begin position="1098"/>
        <end position="1109"/>
    </location>
</feature>
<evidence type="ECO:0000256" key="5">
    <source>
        <dbReference type="ARBA" id="ARBA00023028"/>
    </source>
</evidence>
<keyword evidence="5" id="KW-0528">Neurotoxin</keyword>
<keyword evidence="5" id="KW-0800">Toxin</keyword>
<feature type="region of interest" description="Disordered" evidence="9">
    <location>
        <begin position="745"/>
        <end position="765"/>
    </location>
</feature>
<dbReference type="PANTHER" id="PTHR24173:SF74">
    <property type="entry name" value="ANKYRIN REPEAT DOMAIN-CONTAINING PROTEIN 16"/>
    <property type="match status" value="1"/>
</dbReference>
<feature type="region of interest" description="Disordered" evidence="9">
    <location>
        <begin position="1077"/>
        <end position="1158"/>
    </location>
</feature>
<feature type="compositionally biased region" description="Basic and acidic residues" evidence="9">
    <location>
        <begin position="1110"/>
        <end position="1158"/>
    </location>
</feature>
<dbReference type="PROSITE" id="PS50297">
    <property type="entry name" value="ANK_REP_REGION"/>
    <property type="match status" value="5"/>
</dbReference>
<feature type="region of interest" description="Disordered" evidence="9">
    <location>
        <begin position="1192"/>
        <end position="1226"/>
    </location>
</feature>
<feature type="compositionally biased region" description="Basic and acidic residues" evidence="9">
    <location>
        <begin position="1212"/>
        <end position="1226"/>
    </location>
</feature>
<feature type="repeat" description="ANK" evidence="8">
    <location>
        <begin position="410"/>
        <end position="442"/>
    </location>
</feature>
<dbReference type="Pfam" id="PF00023">
    <property type="entry name" value="Ank"/>
    <property type="match status" value="1"/>
</dbReference>
<evidence type="ECO:0000256" key="2">
    <source>
        <dbReference type="ARBA" id="ARBA00022483"/>
    </source>
</evidence>
<reference evidence="10" key="2">
    <citation type="submission" date="2020-01" db="EMBL/GenBank/DDBJ databases">
        <authorList>
            <person name="Korhonen P.K.K."/>
            <person name="Guangxu M.G."/>
            <person name="Wang T.W."/>
            <person name="Stroehlein A.J.S."/>
            <person name="Young N.D."/>
            <person name="Ang C.-S.A."/>
            <person name="Fernando D.W.F."/>
            <person name="Lu H.L."/>
            <person name="Taylor S.T."/>
            <person name="Ehtesham M.E.M."/>
            <person name="Najaraj S.H.N."/>
            <person name="Harsha G.H.G."/>
            <person name="Madugundu A.M."/>
            <person name="Renuse S.R."/>
            <person name="Holt D.H."/>
            <person name="Pandey A.P."/>
            <person name="Papenfuss A.P."/>
            <person name="Gasser R.B.G."/>
            <person name="Fischer K.F."/>
        </authorList>
    </citation>
    <scope>NUCLEOTIDE SEQUENCE</scope>
    <source>
        <strain evidence="10">SSS_KF_BRIS2020</strain>
    </source>
</reference>
<evidence type="ECO:0000256" key="8">
    <source>
        <dbReference type="PROSITE-ProRule" id="PRU00023"/>
    </source>
</evidence>
<evidence type="ECO:0000313" key="10">
    <source>
        <dbReference type="EMBL" id="KAF7495829.1"/>
    </source>
</evidence>
<keyword evidence="12" id="KW-1185">Reference proteome</keyword>
<protein>
    <submittedName>
        <fullName evidence="10">Serine/threonine-protein phosphatase 6 regulatory ankyrin repeat subunit B</fullName>
    </submittedName>
</protein>
<feature type="repeat" description="ANK" evidence="8">
    <location>
        <begin position="376"/>
        <end position="399"/>
    </location>
</feature>
<feature type="compositionally biased region" description="Basic and acidic residues" evidence="9">
    <location>
        <begin position="830"/>
        <end position="855"/>
    </location>
</feature>
<feature type="region of interest" description="Disordered" evidence="9">
    <location>
        <begin position="1428"/>
        <end position="1469"/>
    </location>
</feature>
<keyword evidence="5" id="KW-0638">Presynaptic neurotoxin</keyword>
<keyword evidence="3" id="KW-1052">Target cell membrane</keyword>
<feature type="repeat" description="ANK" evidence="8">
    <location>
        <begin position="243"/>
        <end position="275"/>
    </location>
</feature>
<feature type="compositionally biased region" description="Basic and acidic residues" evidence="9">
    <location>
        <begin position="943"/>
        <end position="983"/>
    </location>
</feature>
<evidence type="ECO:0000256" key="6">
    <source>
        <dbReference type="ARBA" id="ARBA00023043"/>
    </source>
</evidence>
<feature type="repeat" description="ANK" evidence="8">
    <location>
        <begin position="343"/>
        <end position="375"/>
    </location>
</feature>
<feature type="repeat" description="ANK" evidence="8">
    <location>
        <begin position="310"/>
        <end position="342"/>
    </location>
</feature>
<sequence>MHRKKNPFTFRMYSDFFQLLALIRRGHYEDVIHILRTNPEILKLRDRMGRSALHHCADSDPITMSKSNSNVEIGQAIVRLIPKIVEWQDNEGNIALHLAIINANLSLVESLLHNMSSVQINIADYELHNAIHWCVVAGQLDAMTMALKHGADPSTSDIYGAYPLHYATQNIAEYGRLVATDIEWRENVDDGKKLDQNFQKRLPKIANVRGKSYSKSESRLISLQILHKLLSTPRIDVNCTDHDLRTPLIWAASSGNHDALLVLVKSGAEISQQDIEGLTALHCASSRGHYKCVLTLITMCGADVNQLDSNGSTPLFYAVALGHSDCVRLLIKSGARLDHQDHKGRTAAHCGASKGQLETLKILEENGANLWIKNSRGDLPLHDAVKSGRIDLVKWLLDHDPKMINDVNFYGRSLIHIAAYNHNLEMCKFLANYDVDMNAVMKIRSQYLTPLDAALQNNSGDNEKIIKFLREKGAQSIAQIDKHLINYMGCEAIHGNCNLTDTESEEARNKPSRMDLQKKIGLNKTDLLEKKRSKNLIGGEEIRESTIFNEKKIEKTMLKSKIDSKEKLPNLFQNSERIDGVEKRAVSSKSSSSASLSSIPDSLIQSTKDKNQIKIGDKYKNVREFETKIDGKQPTYLKQAIITNVYLTTSNSQALPPIDRVDFEIDQTLDDSSLPLYYVKRVQPLRKIAPSVGVKKGKKIVNKTKKHSSKGVSVVVETHDVLKEIDGQTYDHQVFDEKENLDNIKFMRKDDDSPPKEEVIASTKENEVNEKSIIELDSLLDKESRKSEVNLHGSDVDDEDRNRNENLAIVDEKEESGARDSIELDSIEANETKLDMNENFEQSKEHYGDGERNIDENQFQNNRDDVESSITEREKEDDEKESNLYDGQLSMAETNIEMNDSERPDMINGEGDLKESQSGVDIDATRKEFDEYDESNTLKYSRARKESVTAKEQDLKPIESESNESEKKADTIESQRSESESEGKSTLVLLIKRENEPIEMTSSIVEITDSPKGSDKDDLDLEEKIADDASLTDRNELLKKLDSEISESDPNEYHHYDTNRSIARKLSIDKIDQQDSKIDLEKPDVTNEFEAVNGEVITSDDDAEDEEKLGDEKLQQTSKPIDDRHSETRENSSKSLLDRRERSLDWDSKTKLDDSDAEMSKIDGTEELKSNFETIIRRSSSARESLLGKIETNDQLDQYEEDAEHDVTGNQESKHMSDENDMNRDANMDSSSFNLMKGLKGKKKSYSNIKPKIDSYWSDDYHLKTGRNNHSYSLLEKHRRSNKYRGSNDHIATSSHDIYARIDPRFINQTVEKYIRKFYTERKLFEELYDLKRYQIRTGRTNEPQSVRRLVDRFRRETKTLGMKDFNGPYTYRAYEMYIYDLLRQLSRSNRKKLAYMTKSISFEDLPDLAKVESGLSSDELTDFVKRHSRSNHLETTSDASSQNSDSNEFSQMRNDHNERSYTESKGLENSLDYERKPLGLIVDYKYEYHKSQHRSKERSKEPELVDVIFENLYKRTGMNGLKMDEMAISRKTIEKKNNGTNTTNKDSKNSENLEDISSREFDAHIPVEIKEKVWPYFEHKDSTYSRCYVYGHRPSRQPRNIDKKLTRLARRKSPKKKRIPIVGKTRLDIPLDLIRKKWNLIKKEQKISNQNQADLDMVLWFELNKKWRPKLSIAEPY</sequence>
<dbReference type="EMBL" id="WVUK01000044">
    <property type="protein sequence ID" value="KAF7495829.1"/>
    <property type="molecule type" value="Genomic_DNA"/>
</dbReference>
<proteinExistence type="predicted"/>
<evidence type="ECO:0000313" key="11">
    <source>
        <dbReference type="EnsemblMetazoa" id="KAF7495829.1"/>
    </source>
</evidence>
<dbReference type="SMART" id="SM00248">
    <property type="entry name" value="ANK"/>
    <property type="match status" value="10"/>
</dbReference>
<dbReference type="PROSITE" id="PS50088">
    <property type="entry name" value="ANK_REPEAT"/>
    <property type="match status" value="6"/>
</dbReference>